<dbReference type="PRINTS" id="PR00035">
    <property type="entry name" value="HTHGNTR"/>
</dbReference>
<dbReference type="InterPro" id="IPR008920">
    <property type="entry name" value="TF_FadR/GntR_C"/>
</dbReference>
<reference evidence="5" key="2">
    <citation type="submission" date="2020-09" db="EMBL/GenBank/DDBJ databases">
        <authorList>
            <person name="Sun Q."/>
            <person name="Zhou Y."/>
        </authorList>
    </citation>
    <scope>NUCLEOTIDE SEQUENCE</scope>
    <source>
        <strain evidence="5">CGMCC 1.7081</strain>
    </source>
</reference>
<proteinExistence type="predicted"/>
<dbReference type="PROSITE" id="PS50949">
    <property type="entry name" value="HTH_GNTR"/>
    <property type="match status" value="1"/>
</dbReference>
<keyword evidence="2" id="KW-0238">DNA-binding</keyword>
<dbReference type="Gene3D" id="1.10.10.10">
    <property type="entry name" value="Winged helix-like DNA-binding domain superfamily/Winged helix DNA-binding domain"/>
    <property type="match status" value="1"/>
</dbReference>
<accession>A0A8J3MEQ0</accession>
<dbReference type="SMART" id="SM00895">
    <property type="entry name" value="FCD"/>
    <property type="match status" value="1"/>
</dbReference>
<organism evidence="5 6">
    <name type="scientific">Pseudodonghicola xiamenensis</name>
    <dbReference type="NCBI Taxonomy" id="337702"/>
    <lineage>
        <taxon>Bacteria</taxon>
        <taxon>Pseudomonadati</taxon>
        <taxon>Pseudomonadota</taxon>
        <taxon>Alphaproteobacteria</taxon>
        <taxon>Rhodobacterales</taxon>
        <taxon>Paracoccaceae</taxon>
        <taxon>Pseudodonghicola</taxon>
    </lineage>
</organism>
<keyword evidence="6" id="KW-1185">Reference proteome</keyword>
<protein>
    <submittedName>
        <fullName evidence="5">GntR family transcriptional regulator</fullName>
    </submittedName>
</protein>
<dbReference type="Gene3D" id="1.20.120.530">
    <property type="entry name" value="GntR ligand-binding domain-like"/>
    <property type="match status" value="1"/>
</dbReference>
<name>A0A8J3MEQ0_9RHOB</name>
<evidence type="ECO:0000259" key="4">
    <source>
        <dbReference type="PROSITE" id="PS50949"/>
    </source>
</evidence>
<sequence length="247" mass="28011">MSLRIRPLKMHYAYQQIAEEIESQILDGTLKAGERLPGEVELAELFGVTRSTVREGLRQLESDGLVFRPTPRTLEVTLPQIDRLTSRAGRAMALMNVSFRELWQVARETEPLAAALAVDCGTEAELAELEALHEQLIRARCDIVETIELDTKFHTMIADMGKNRVLSLAREPIALLLYNGFTQVAPKVPQCFDRQIEAHSRIVKAIRARDVETARDWARRHIEDFWRGVKLAGLTDQPPMINAKKVF</sequence>
<dbReference type="SUPFAM" id="SSF46785">
    <property type="entry name" value="Winged helix' DNA-binding domain"/>
    <property type="match status" value="1"/>
</dbReference>
<dbReference type="Pfam" id="PF07729">
    <property type="entry name" value="FCD"/>
    <property type="match status" value="1"/>
</dbReference>
<feature type="domain" description="HTH gntR-type" evidence="4">
    <location>
        <begin position="11"/>
        <end position="79"/>
    </location>
</feature>
<dbReference type="GO" id="GO:0003700">
    <property type="term" value="F:DNA-binding transcription factor activity"/>
    <property type="evidence" value="ECO:0007669"/>
    <property type="project" value="InterPro"/>
</dbReference>
<reference evidence="5" key="1">
    <citation type="journal article" date="2014" name="Int. J. Syst. Evol. Microbiol.">
        <title>Complete genome sequence of Corynebacterium casei LMG S-19264T (=DSM 44701T), isolated from a smear-ripened cheese.</title>
        <authorList>
            <consortium name="US DOE Joint Genome Institute (JGI-PGF)"/>
            <person name="Walter F."/>
            <person name="Albersmeier A."/>
            <person name="Kalinowski J."/>
            <person name="Ruckert C."/>
        </authorList>
    </citation>
    <scope>NUCLEOTIDE SEQUENCE</scope>
    <source>
        <strain evidence="5">CGMCC 1.7081</strain>
    </source>
</reference>
<gene>
    <name evidence="5" type="ORF">GCM10010961_35320</name>
</gene>
<evidence type="ECO:0000313" key="6">
    <source>
        <dbReference type="Proteomes" id="UP000611500"/>
    </source>
</evidence>
<dbReference type="Proteomes" id="UP000611500">
    <property type="component" value="Unassembled WGS sequence"/>
</dbReference>
<dbReference type="RefSeq" id="WP_189658396.1">
    <property type="nucleotide sequence ID" value="NZ_BNAP01000023.1"/>
</dbReference>
<evidence type="ECO:0000256" key="1">
    <source>
        <dbReference type="ARBA" id="ARBA00023015"/>
    </source>
</evidence>
<keyword evidence="3" id="KW-0804">Transcription</keyword>
<dbReference type="SUPFAM" id="SSF48008">
    <property type="entry name" value="GntR ligand-binding domain-like"/>
    <property type="match status" value="1"/>
</dbReference>
<dbReference type="CDD" id="cd07377">
    <property type="entry name" value="WHTH_GntR"/>
    <property type="match status" value="1"/>
</dbReference>
<evidence type="ECO:0000313" key="5">
    <source>
        <dbReference type="EMBL" id="GHG99383.1"/>
    </source>
</evidence>
<keyword evidence="1" id="KW-0805">Transcription regulation</keyword>
<dbReference type="SMART" id="SM00345">
    <property type="entry name" value="HTH_GNTR"/>
    <property type="match status" value="1"/>
</dbReference>
<evidence type="ECO:0000256" key="3">
    <source>
        <dbReference type="ARBA" id="ARBA00023163"/>
    </source>
</evidence>
<dbReference type="AlphaFoldDB" id="A0A8J3MEQ0"/>
<dbReference type="PANTHER" id="PTHR43537">
    <property type="entry name" value="TRANSCRIPTIONAL REGULATOR, GNTR FAMILY"/>
    <property type="match status" value="1"/>
</dbReference>
<dbReference type="InterPro" id="IPR036390">
    <property type="entry name" value="WH_DNA-bd_sf"/>
</dbReference>
<evidence type="ECO:0000256" key="2">
    <source>
        <dbReference type="ARBA" id="ARBA00023125"/>
    </source>
</evidence>
<comment type="caution">
    <text evidence="5">The sequence shown here is derived from an EMBL/GenBank/DDBJ whole genome shotgun (WGS) entry which is preliminary data.</text>
</comment>
<dbReference type="Pfam" id="PF00392">
    <property type="entry name" value="GntR"/>
    <property type="match status" value="1"/>
</dbReference>
<dbReference type="InterPro" id="IPR036388">
    <property type="entry name" value="WH-like_DNA-bd_sf"/>
</dbReference>
<dbReference type="InterPro" id="IPR000524">
    <property type="entry name" value="Tscrpt_reg_HTH_GntR"/>
</dbReference>
<dbReference type="InterPro" id="IPR011711">
    <property type="entry name" value="GntR_C"/>
</dbReference>
<dbReference type="GO" id="GO:0003677">
    <property type="term" value="F:DNA binding"/>
    <property type="evidence" value="ECO:0007669"/>
    <property type="project" value="UniProtKB-KW"/>
</dbReference>
<dbReference type="PANTHER" id="PTHR43537:SF5">
    <property type="entry name" value="UXU OPERON TRANSCRIPTIONAL REGULATOR"/>
    <property type="match status" value="1"/>
</dbReference>
<dbReference type="EMBL" id="BNAP01000023">
    <property type="protein sequence ID" value="GHG99383.1"/>
    <property type="molecule type" value="Genomic_DNA"/>
</dbReference>